<comment type="caution">
    <text evidence="1">The sequence shown here is derived from an EMBL/GenBank/DDBJ whole genome shotgun (WGS) entry which is preliminary data.</text>
</comment>
<proteinExistence type="predicted"/>
<organism evidence="1 2">
    <name type="scientific">Chryseobacterium vrystaatense</name>
    <dbReference type="NCBI Taxonomy" id="307480"/>
    <lineage>
        <taxon>Bacteria</taxon>
        <taxon>Pseudomonadati</taxon>
        <taxon>Bacteroidota</taxon>
        <taxon>Flavobacteriia</taxon>
        <taxon>Flavobacteriales</taxon>
        <taxon>Weeksellaceae</taxon>
        <taxon>Chryseobacterium group</taxon>
        <taxon>Chryseobacterium</taxon>
    </lineage>
</organism>
<evidence type="ECO:0000313" key="2">
    <source>
        <dbReference type="Proteomes" id="UP000028719"/>
    </source>
</evidence>
<dbReference type="Proteomes" id="UP000028719">
    <property type="component" value="Unassembled WGS sequence"/>
</dbReference>
<sequence>MPINMIDPEGGTGPYFQLMLSNYGQNLSWDASQEQPNASAFTLTLAYNSLVTNRRITYSVDVIEPVAPWLTISGASVVGSEIATSGTGVKNISVNIGNVSAMPNGIYNTQVSFFAYGKYQGLENLYDFVSYIVTLTINNSGASIKVELNQYNVFFNRQTGTLSGETSVKVLNNTTPVELKFEAQYFQSKSGVTNKFDLVGLNMANDPNLPSHGSVIVNGGLFKSGNTRVTDVNINLIIGQNADIFLDKSAINLSIIKSNTQPATTNFYLTNPENKSFTISSPSWLNTSIVSGSASTYVTVSTIPPSMLSSGIYTGKIKVDYDNKQIVIEVVLSVVSFINFPISGNNFCMDIPKITFNKMNLSSRFVKITIKAVFNQLGVEMVKENQYIIPYVNDKADFAIGEKVQKQFPRFKGDFFSVNNEIELMKNAVVSFKAEELDSSYNILLTELHPEIKLLPGSKPEGYPLLTNFMFRKRNPNAVFFNSKVFDGNIIVEKIEDTNDIDSIQYGDKKVVYYEYPKYNKILHLHFENDNLSPEWFSFTGEFKISSDYSHIYAKSVFNIQNEKYDFSKVKMLTVNSGFFMKEELGLIEKIIESRLCYIKINDKVYRCFSTLQKHILRDSLEELANKELEFLIVE</sequence>
<keyword evidence="2" id="KW-1185">Reference proteome</keyword>
<reference evidence="1 2" key="1">
    <citation type="submission" date="2014-07" db="EMBL/GenBank/DDBJ databases">
        <title>Genome of Chryseobacterium vrystaatense LMG 22846.</title>
        <authorList>
            <person name="Pipes S.E."/>
            <person name="Stropko S.J."/>
            <person name="Newman J.D."/>
        </authorList>
    </citation>
    <scope>NUCLEOTIDE SEQUENCE [LARGE SCALE GENOMIC DNA]</scope>
    <source>
        <strain evidence="1 2">LMG 22846</strain>
    </source>
</reference>
<dbReference type="EMBL" id="JPRI01000002">
    <property type="protein sequence ID" value="KFF26847.1"/>
    <property type="molecule type" value="Genomic_DNA"/>
</dbReference>
<gene>
    <name evidence="1" type="ORF">IW16_06075</name>
</gene>
<name>A0ABR4UP02_9FLAO</name>
<accession>A0ABR4UP02</accession>
<evidence type="ECO:0000313" key="1">
    <source>
        <dbReference type="EMBL" id="KFF26847.1"/>
    </source>
</evidence>
<protein>
    <submittedName>
        <fullName evidence="1">Uncharacterized protein</fullName>
    </submittedName>
</protein>